<keyword evidence="4" id="KW-0238">DNA-binding</keyword>
<keyword evidence="1" id="KW-0547">Nucleotide-binding</keyword>
<dbReference type="Pfam" id="PF00158">
    <property type="entry name" value="Sigma54_activat"/>
    <property type="match status" value="1"/>
</dbReference>
<keyword evidence="2" id="KW-0067">ATP-binding</keyword>
<dbReference type="Gene3D" id="1.10.8.60">
    <property type="match status" value="1"/>
</dbReference>
<dbReference type="GO" id="GO:0043565">
    <property type="term" value="F:sequence-specific DNA binding"/>
    <property type="evidence" value="ECO:0007669"/>
    <property type="project" value="InterPro"/>
</dbReference>
<evidence type="ECO:0000313" key="8">
    <source>
        <dbReference type="EMBL" id="KEI73376.1"/>
    </source>
</evidence>
<dbReference type="Pfam" id="PF25601">
    <property type="entry name" value="AAA_lid_14"/>
    <property type="match status" value="1"/>
</dbReference>
<dbReference type="InterPro" id="IPR002078">
    <property type="entry name" value="Sigma_54_int"/>
</dbReference>
<dbReference type="InterPro" id="IPR025944">
    <property type="entry name" value="Sigma_54_int_dom_CS"/>
</dbReference>
<dbReference type="FunFam" id="3.40.50.300:FF:000006">
    <property type="entry name" value="DNA-binding transcriptional regulator NtrC"/>
    <property type="match status" value="1"/>
</dbReference>
<dbReference type="InterPro" id="IPR029016">
    <property type="entry name" value="GAF-like_dom_sf"/>
</dbReference>
<dbReference type="Pfam" id="PF02954">
    <property type="entry name" value="HTH_8"/>
    <property type="match status" value="1"/>
</dbReference>
<dbReference type="Gene3D" id="3.30.450.40">
    <property type="match status" value="1"/>
</dbReference>
<evidence type="ECO:0000256" key="6">
    <source>
        <dbReference type="ARBA" id="ARBA00023163"/>
    </source>
</evidence>
<keyword evidence="6" id="KW-0804">Transcription</keyword>
<dbReference type="PROSITE" id="PS50045">
    <property type="entry name" value="SIGMA54_INTERACT_4"/>
    <property type="match status" value="1"/>
</dbReference>
<dbReference type="Gene3D" id="1.10.10.60">
    <property type="entry name" value="Homeodomain-like"/>
    <property type="match status" value="1"/>
</dbReference>
<comment type="caution">
    <text evidence="8">The sequence shown here is derived from an EMBL/GenBank/DDBJ whole genome shotgun (WGS) entry which is preliminary data.</text>
</comment>
<evidence type="ECO:0000256" key="5">
    <source>
        <dbReference type="ARBA" id="ARBA00023159"/>
    </source>
</evidence>
<keyword evidence="9" id="KW-1185">Reference proteome</keyword>
<dbReference type="Gene3D" id="3.40.50.300">
    <property type="entry name" value="P-loop containing nucleotide triphosphate hydrolases"/>
    <property type="match status" value="1"/>
</dbReference>
<evidence type="ECO:0000256" key="1">
    <source>
        <dbReference type="ARBA" id="ARBA00022741"/>
    </source>
</evidence>
<dbReference type="InterPro" id="IPR027417">
    <property type="entry name" value="P-loop_NTPase"/>
</dbReference>
<dbReference type="InterPro" id="IPR025662">
    <property type="entry name" value="Sigma_54_int_dom_ATP-bd_1"/>
</dbReference>
<proteinExistence type="predicted"/>
<dbReference type="PROSITE" id="PS00675">
    <property type="entry name" value="SIGMA54_INTERACT_1"/>
    <property type="match status" value="1"/>
</dbReference>
<evidence type="ECO:0000256" key="2">
    <source>
        <dbReference type="ARBA" id="ARBA00022840"/>
    </source>
</evidence>
<dbReference type="CDD" id="cd00009">
    <property type="entry name" value="AAA"/>
    <property type="match status" value="1"/>
</dbReference>
<dbReference type="PANTHER" id="PTHR32071">
    <property type="entry name" value="TRANSCRIPTIONAL REGULATORY PROTEIN"/>
    <property type="match status" value="1"/>
</dbReference>
<dbReference type="PANTHER" id="PTHR32071:SF117">
    <property type="entry name" value="PTS-DEPENDENT DIHYDROXYACETONE KINASE OPERON REGULATORY PROTEIN-RELATED"/>
    <property type="match status" value="1"/>
</dbReference>
<sequence>MQSTSRLMSIQSTVLRFVQVLSRMLNLDVEVVDDNLVRIAGTGPYSSNLGRPLTTGTNAFKSVISTRRHKVIERSGQDPECLMCSRRVGCREKAFLGVPVIFHGDCIGVISLVCFSEEQREKLLGNIDFYIESIENTAQLFIAKTMESIYHDKVRRSELMLKEVGEDLVEGLLELDSKGLCQHMNAAARKLLGVESNSRINGVQVRPFGRTKEGNHQQEEFIIQVGEQEKILPGRMLILDERRFLVLRAQFSVQGVKPLSGNRTEMVGSSPAVNKLRQQIARIAFSPSSVLIRGESGSGKEVVARMIHESGNRADQPFVAINCAAIPEQLLESELFGYARGAFTGASNQGREGLVKKADGGTLFLDEIGDMPLHLQAKLLRVLDRREIIPVGASNVIPVDIRVISATHQNFESLVSAKKFREDLFYRLNVIPLELPPLRDRIGDVALLVDFFLKKHALALGVPKPAVNMEAMDALTMWPWPGNVRELANTIEYLVNMAEPGEPVSVDLLPANIQKRSTSSLLTDECDAYCNEAQLIMNNQEAFNLERMEKHLVSRALRSFGKNEGKQRVADELGIGIATLYRKIKKYDLEHEMCDLL</sequence>
<dbReference type="eggNOG" id="COG3829">
    <property type="taxonomic scope" value="Bacteria"/>
</dbReference>
<keyword evidence="3" id="KW-0805">Transcription regulation</keyword>
<dbReference type="PROSITE" id="PS00688">
    <property type="entry name" value="SIGMA54_INTERACT_3"/>
    <property type="match status" value="1"/>
</dbReference>
<dbReference type="STRING" id="305900.GV64_23995"/>
<evidence type="ECO:0000256" key="3">
    <source>
        <dbReference type="ARBA" id="ARBA00023015"/>
    </source>
</evidence>
<dbReference type="GO" id="GO:0005524">
    <property type="term" value="F:ATP binding"/>
    <property type="evidence" value="ECO:0007669"/>
    <property type="project" value="UniProtKB-KW"/>
</dbReference>
<feature type="domain" description="Sigma-54 factor interaction" evidence="7">
    <location>
        <begin position="266"/>
        <end position="496"/>
    </location>
</feature>
<dbReference type="Proteomes" id="UP000027997">
    <property type="component" value="Unassembled WGS sequence"/>
</dbReference>
<dbReference type="SMART" id="SM00382">
    <property type="entry name" value="AAA"/>
    <property type="match status" value="1"/>
</dbReference>
<dbReference type="SUPFAM" id="SSF55781">
    <property type="entry name" value="GAF domain-like"/>
    <property type="match status" value="1"/>
</dbReference>
<evidence type="ECO:0000256" key="4">
    <source>
        <dbReference type="ARBA" id="ARBA00023125"/>
    </source>
</evidence>
<evidence type="ECO:0000259" key="7">
    <source>
        <dbReference type="PROSITE" id="PS50045"/>
    </source>
</evidence>
<dbReference type="SUPFAM" id="SSF52540">
    <property type="entry name" value="P-loop containing nucleoside triphosphate hydrolases"/>
    <property type="match status" value="1"/>
</dbReference>
<reference evidence="8 9" key="1">
    <citation type="submission" date="2014-06" db="EMBL/GenBank/DDBJ databases">
        <title>Whole Genome Sequences of Three Symbiotic Endozoicomonas Bacteria.</title>
        <authorList>
            <person name="Neave M.J."/>
            <person name="Apprill A."/>
            <person name="Voolstra C.R."/>
        </authorList>
    </citation>
    <scope>NUCLEOTIDE SEQUENCE [LARGE SCALE GENOMIC DNA]</scope>
    <source>
        <strain evidence="8 9">DSM 22380</strain>
    </source>
</reference>
<dbReference type="EMBL" id="JOJP01000001">
    <property type="protein sequence ID" value="KEI73376.1"/>
    <property type="molecule type" value="Genomic_DNA"/>
</dbReference>
<evidence type="ECO:0000313" key="9">
    <source>
        <dbReference type="Proteomes" id="UP000027997"/>
    </source>
</evidence>
<accession>A0A081KGV0</accession>
<dbReference type="InterPro" id="IPR002197">
    <property type="entry name" value="HTH_Fis"/>
</dbReference>
<dbReference type="InterPro" id="IPR009057">
    <property type="entry name" value="Homeodomain-like_sf"/>
</dbReference>
<dbReference type="AlphaFoldDB" id="A0A081KGV0"/>
<protein>
    <recommendedName>
        <fullName evidence="7">Sigma-54 factor interaction domain-containing protein</fullName>
    </recommendedName>
</protein>
<organism evidence="8 9">
    <name type="scientific">Endozoicomonas elysicola</name>
    <dbReference type="NCBI Taxonomy" id="305900"/>
    <lineage>
        <taxon>Bacteria</taxon>
        <taxon>Pseudomonadati</taxon>
        <taxon>Pseudomonadota</taxon>
        <taxon>Gammaproteobacteria</taxon>
        <taxon>Oceanospirillales</taxon>
        <taxon>Endozoicomonadaceae</taxon>
        <taxon>Endozoicomonas</taxon>
    </lineage>
</organism>
<dbReference type="SUPFAM" id="SSF46689">
    <property type="entry name" value="Homeodomain-like"/>
    <property type="match status" value="1"/>
</dbReference>
<dbReference type="RefSeq" id="WP_020581918.1">
    <property type="nucleotide sequence ID" value="NZ_JOJP01000001.1"/>
</dbReference>
<gene>
    <name evidence="8" type="ORF">GV64_23995</name>
</gene>
<dbReference type="InterPro" id="IPR058031">
    <property type="entry name" value="AAA_lid_NorR"/>
</dbReference>
<name>A0A081KGV0_9GAMM</name>
<dbReference type="GO" id="GO:0006355">
    <property type="term" value="P:regulation of DNA-templated transcription"/>
    <property type="evidence" value="ECO:0007669"/>
    <property type="project" value="InterPro"/>
</dbReference>
<dbReference type="InterPro" id="IPR003593">
    <property type="entry name" value="AAA+_ATPase"/>
</dbReference>
<dbReference type="InterPro" id="IPR025943">
    <property type="entry name" value="Sigma_54_int_dom_ATP-bd_2"/>
</dbReference>
<dbReference type="PROSITE" id="PS00676">
    <property type="entry name" value="SIGMA54_INTERACT_2"/>
    <property type="match status" value="1"/>
</dbReference>
<keyword evidence="5" id="KW-0010">Activator</keyword>